<evidence type="ECO:0000313" key="4">
    <source>
        <dbReference type="Proteomes" id="UP001260980"/>
    </source>
</evidence>
<sequence length="300" mass="32709">MKITKTKLVSAIVIVVALVTSYLFMGPQPNTPAKLPAPTTEAAGQQVEVKSQAAQQPDSSKAAPSAAQSSTDQPISTVKPTEAAPTQTPEPTKAVTAKESDKDSSKETPTPVVNQPAVNQPAANQEIDPKTGKDKYLTEPVPSGKPLPVEPQNIKISDKAMTATLSVTCLTILDNMKLLDKEKVELVPKDGVILPATKVTFYEGESVFNVLQREMKKHKIHMEFVNTPIYNSAYIEGINNLYEFDVGELSGWMFKVNGWFPNYGSSRYQLKEGDVIEWVYTCDLGRDVGDTYNAMGATKQ</sequence>
<accession>A0ABU3RMJ9</accession>
<feature type="compositionally biased region" description="Low complexity" evidence="1">
    <location>
        <begin position="80"/>
        <end position="92"/>
    </location>
</feature>
<dbReference type="RefSeq" id="WP_315955329.1">
    <property type="nucleotide sequence ID" value="NZ_JAWCUD010000014.1"/>
</dbReference>
<keyword evidence="4" id="KW-1185">Reference proteome</keyword>
<name>A0ABU3RMJ9_9BACL</name>
<gene>
    <name evidence="3" type="ORF">RQP52_30520</name>
</gene>
<dbReference type="Proteomes" id="UP001260980">
    <property type="component" value="Unassembled WGS sequence"/>
</dbReference>
<proteinExistence type="predicted"/>
<dbReference type="Gene3D" id="2.170.130.30">
    <property type="match status" value="1"/>
</dbReference>
<reference evidence="3 4" key="1">
    <citation type="submission" date="2023-10" db="EMBL/GenBank/DDBJ databases">
        <title>Paenibacillus strain PFR10 Genome sequencing and assembly.</title>
        <authorList>
            <person name="Kim I."/>
        </authorList>
    </citation>
    <scope>NUCLEOTIDE SEQUENCE [LARGE SCALE GENOMIC DNA]</scope>
    <source>
        <strain evidence="3 4">PFR10</strain>
    </source>
</reference>
<feature type="region of interest" description="Disordered" evidence="1">
    <location>
        <begin position="34"/>
        <end position="151"/>
    </location>
</feature>
<feature type="compositionally biased region" description="Basic and acidic residues" evidence="1">
    <location>
        <begin position="96"/>
        <end position="106"/>
    </location>
</feature>
<feature type="compositionally biased region" description="Low complexity" evidence="1">
    <location>
        <begin position="50"/>
        <end position="70"/>
    </location>
</feature>
<evidence type="ECO:0000313" key="3">
    <source>
        <dbReference type="EMBL" id="MDU0205417.1"/>
    </source>
</evidence>
<dbReference type="EMBL" id="JAWCUD010000014">
    <property type="protein sequence ID" value="MDU0205417.1"/>
    <property type="molecule type" value="Genomic_DNA"/>
</dbReference>
<organism evidence="3 4">
    <name type="scientific">Paenibacillus violae</name>
    <dbReference type="NCBI Taxonomy" id="3077234"/>
    <lineage>
        <taxon>Bacteria</taxon>
        <taxon>Bacillati</taxon>
        <taxon>Bacillota</taxon>
        <taxon>Bacilli</taxon>
        <taxon>Bacillales</taxon>
        <taxon>Paenibacillaceae</taxon>
        <taxon>Paenibacillus</taxon>
    </lineage>
</organism>
<evidence type="ECO:0000256" key="1">
    <source>
        <dbReference type="SAM" id="MobiDB-lite"/>
    </source>
</evidence>
<feature type="domain" description="Transcobalamin-like C-terminal" evidence="2">
    <location>
        <begin position="204"/>
        <end position="281"/>
    </location>
</feature>
<dbReference type="Pfam" id="PF14478">
    <property type="entry name" value="DUF4430"/>
    <property type="match status" value="1"/>
</dbReference>
<feature type="compositionally biased region" description="Basic and acidic residues" evidence="1">
    <location>
        <begin position="127"/>
        <end position="137"/>
    </location>
</feature>
<protein>
    <submittedName>
        <fullName evidence="3">DUF4430 domain-containing protein</fullName>
    </submittedName>
</protein>
<dbReference type="InterPro" id="IPR027954">
    <property type="entry name" value="Transcobalamin-like_C"/>
</dbReference>
<feature type="compositionally biased region" description="Polar residues" evidence="1">
    <location>
        <begin position="107"/>
        <end position="123"/>
    </location>
</feature>
<comment type="caution">
    <text evidence="3">The sequence shown here is derived from an EMBL/GenBank/DDBJ whole genome shotgun (WGS) entry which is preliminary data.</text>
</comment>
<evidence type="ECO:0000259" key="2">
    <source>
        <dbReference type="Pfam" id="PF14478"/>
    </source>
</evidence>